<dbReference type="EMBL" id="AFXZ01000065">
    <property type="protein sequence ID" value="EGV42360.2"/>
    <property type="molecule type" value="Genomic_DNA"/>
</dbReference>
<evidence type="ECO:0000256" key="7">
    <source>
        <dbReference type="SAM" id="Phobius"/>
    </source>
</evidence>
<feature type="transmembrane region" description="Helical" evidence="7">
    <location>
        <begin position="139"/>
        <end position="160"/>
    </location>
</feature>
<dbReference type="GO" id="GO:0005886">
    <property type="term" value="C:plasma membrane"/>
    <property type="evidence" value="ECO:0007669"/>
    <property type="project" value="UniProtKB-SubCell"/>
</dbReference>
<comment type="subcellular location">
    <subcellularLocation>
        <location evidence="1">Cell membrane</location>
        <topology evidence="1">Multi-pass membrane protein</topology>
    </subcellularLocation>
</comment>
<feature type="transmembrane region" description="Helical" evidence="7">
    <location>
        <begin position="116"/>
        <end position="133"/>
    </location>
</feature>
<feature type="transmembrane region" description="Helical" evidence="7">
    <location>
        <begin position="521"/>
        <end position="539"/>
    </location>
</feature>
<keyword evidence="2" id="KW-1003">Cell membrane</keyword>
<dbReference type="AlphaFoldDB" id="G2EGV5"/>
<dbReference type="Proteomes" id="UP000003730">
    <property type="component" value="Unassembled WGS sequence"/>
</dbReference>
<dbReference type="OrthoDB" id="8670769at2"/>
<feature type="transmembrane region" description="Helical" evidence="7">
    <location>
        <begin position="32"/>
        <end position="54"/>
    </location>
</feature>
<feature type="transmembrane region" description="Helical" evidence="7">
    <location>
        <begin position="613"/>
        <end position="636"/>
    </location>
</feature>
<keyword evidence="4 7" id="KW-1133">Transmembrane helix</keyword>
<dbReference type="Pfam" id="PF13515">
    <property type="entry name" value="FUSC_2"/>
    <property type="match status" value="1"/>
</dbReference>
<keyword evidence="3 7" id="KW-0812">Transmembrane</keyword>
<evidence type="ECO:0000259" key="9">
    <source>
        <dbReference type="Pfam" id="PF13515"/>
    </source>
</evidence>
<sequence>MKKHLKNMELFLKGSNFYKGLKITFAVLTPLVILYLLGFTALAPPIIMGAFLNAASDIPGSLKRKVNAILISIVLTMLITAIIFFLKPYFPFLLLAIAIITFLVSLLSVYGFRASLVSFSGLLSMVIAFAIEKETALEIFTHIGFMGVGGLWYLLVSFLFQKLAPKKEKNQLLSDTLLLIGDYLKLRARLLTKNKKREELMQQAFLLQTQINEKHETLREMLFTGRKRSGRSHYDEKQLLIFISTVNIFELIEAKHINYDEVDKLFGHNKQYLKAAKKLNKVMGNHLITLSELLIQNDKLPNKNALTKALKKADETISTYVEDVKLPKAREGALVLKNLYDYQKQLLEEIRSIRRVMTNVYDSSKVSLKRQDGSQFLTLQEYRLNVIIQNFSFNSTLFRHSLRFTVAMVFGFALGTALDIHNTYWILLSIIVIMRPNYGLTKERSKDRVIGTLIGAAIAIGIVLITQNVIVYGVLSIISLTLAFALIQQNYKSGAALITINIIFVYSLMHPDAFQVIQYRVIDTVIGAVIAVVANYTIWPSWETNNLKEVLLTALKKNKNYLLATQELYHDKNENQLTYKIARKEVFLAVSNLNAAFQRLTQDPKSKQKEFQLIYNLVTLNQTMVSAIAAIGSFIINHKTTPVSKEFDAIVLKISNTLQMSCDLLEGITPLKNTDPEAIEDAQEKLLKTYHELSLTRDENIQKGYTKISKKTLHHLQEAYLISNQLIWLKSLSESLEKGTMRYGEILNDTKN</sequence>
<organism evidence="10 11">
    <name type="scientific">Bizionia argentinensis JUB59</name>
    <dbReference type="NCBI Taxonomy" id="1046627"/>
    <lineage>
        <taxon>Bacteria</taxon>
        <taxon>Pseudomonadati</taxon>
        <taxon>Bacteroidota</taxon>
        <taxon>Flavobacteriia</taxon>
        <taxon>Flavobacteriales</taxon>
        <taxon>Flavobacteriaceae</taxon>
        <taxon>Bizionia</taxon>
    </lineage>
</organism>
<dbReference type="eggNOG" id="COG1289">
    <property type="taxonomic scope" value="Bacteria"/>
</dbReference>
<evidence type="ECO:0000256" key="5">
    <source>
        <dbReference type="ARBA" id="ARBA00023136"/>
    </source>
</evidence>
<comment type="similarity">
    <text evidence="6">Belongs to the YccS/YhfK family.</text>
</comment>
<evidence type="ECO:0000256" key="3">
    <source>
        <dbReference type="ARBA" id="ARBA00022692"/>
    </source>
</evidence>
<evidence type="ECO:0000313" key="10">
    <source>
        <dbReference type="EMBL" id="EGV42360.2"/>
    </source>
</evidence>
<dbReference type="PANTHER" id="PTHR30509">
    <property type="entry name" value="P-HYDROXYBENZOIC ACID EFFLUX PUMP SUBUNIT-RELATED"/>
    <property type="match status" value="1"/>
</dbReference>
<evidence type="ECO:0000256" key="2">
    <source>
        <dbReference type="ARBA" id="ARBA00022475"/>
    </source>
</evidence>
<feature type="transmembrane region" description="Helical" evidence="7">
    <location>
        <begin position="491"/>
        <end position="509"/>
    </location>
</feature>
<dbReference type="Pfam" id="PF12805">
    <property type="entry name" value="FUSC-like"/>
    <property type="match status" value="1"/>
</dbReference>
<dbReference type="InterPro" id="IPR032692">
    <property type="entry name" value="YccS_N"/>
</dbReference>
<dbReference type="PANTHER" id="PTHR30509:SF9">
    <property type="entry name" value="MULTIDRUG RESISTANCE PROTEIN MDTO"/>
    <property type="match status" value="1"/>
</dbReference>
<feature type="transmembrane region" description="Helical" evidence="7">
    <location>
        <begin position="92"/>
        <end position="109"/>
    </location>
</feature>
<keyword evidence="11" id="KW-1185">Reference proteome</keyword>
<protein>
    <submittedName>
        <fullName evidence="10">FUSC family protein</fullName>
    </submittedName>
</protein>
<evidence type="ECO:0000256" key="6">
    <source>
        <dbReference type="ARBA" id="ARBA00043993"/>
    </source>
</evidence>
<evidence type="ECO:0000313" key="11">
    <source>
        <dbReference type="Proteomes" id="UP000003730"/>
    </source>
</evidence>
<name>G2EGV5_9FLAO</name>
<proteinExistence type="inferred from homology"/>
<accession>G2EGV5</accession>
<feature type="domain" description="Integral membrane bound transporter" evidence="9">
    <location>
        <begin position="412"/>
        <end position="533"/>
    </location>
</feature>
<dbReference type="InterPro" id="IPR049453">
    <property type="entry name" value="Memb_transporter_dom"/>
</dbReference>
<reference evidence="10 11" key="1">
    <citation type="journal article" date="2008" name="Int. J. Syst. Evol. Microbiol.">
        <title>Bizionia argentinensis sp. nov., isolated from surface marine water in Antarctica.</title>
        <authorList>
            <person name="Bercovich A."/>
            <person name="Vazquez S.C."/>
            <person name="Yankilevich P."/>
            <person name="Coria S.H."/>
            <person name="Foti M."/>
            <person name="Hernandez E."/>
            <person name="Vidal A."/>
            <person name="Ruberto L."/>
            <person name="Melo C."/>
            <person name="Marenssi S."/>
            <person name="Criscuolo M."/>
            <person name="Memoli M."/>
            <person name="Arguelles M."/>
            <person name="Mac Cormack W.P."/>
        </authorList>
    </citation>
    <scope>NUCLEOTIDE SEQUENCE [LARGE SCALE GENOMIC DNA]</scope>
    <source>
        <strain evidence="10 11">JUB59</strain>
    </source>
</reference>
<keyword evidence="5 7" id="KW-0472">Membrane</keyword>
<dbReference type="PATRIC" id="fig|1046627.3.peg.2733"/>
<feature type="domain" description="Integral membrane protein YccS N-terminal" evidence="8">
    <location>
        <begin position="69"/>
        <end position="342"/>
    </location>
</feature>
<evidence type="ECO:0000256" key="4">
    <source>
        <dbReference type="ARBA" id="ARBA00022989"/>
    </source>
</evidence>
<feature type="transmembrane region" description="Helical" evidence="7">
    <location>
        <begin position="452"/>
        <end position="485"/>
    </location>
</feature>
<gene>
    <name evidence="10" type="ORF">BZARG_2572</name>
</gene>
<comment type="caution">
    <text evidence="10">The sequence shown here is derived from an EMBL/GenBank/DDBJ whole genome shotgun (WGS) entry which is preliminary data.</text>
</comment>
<feature type="transmembrane region" description="Helical" evidence="7">
    <location>
        <begin position="66"/>
        <end position="86"/>
    </location>
</feature>
<evidence type="ECO:0000256" key="1">
    <source>
        <dbReference type="ARBA" id="ARBA00004651"/>
    </source>
</evidence>
<evidence type="ECO:0000259" key="8">
    <source>
        <dbReference type="Pfam" id="PF12805"/>
    </source>
</evidence>
<feature type="transmembrane region" description="Helical" evidence="7">
    <location>
        <begin position="401"/>
        <end position="418"/>
    </location>
</feature>